<evidence type="ECO:0000256" key="2">
    <source>
        <dbReference type="SAM" id="Phobius"/>
    </source>
</evidence>
<evidence type="ECO:0000313" key="4">
    <source>
        <dbReference type="Proteomes" id="UP000184612"/>
    </source>
</evidence>
<organism evidence="3 4">
    <name type="scientific">Anaerocolumna xylanovorans DSM 12503</name>
    <dbReference type="NCBI Taxonomy" id="1121345"/>
    <lineage>
        <taxon>Bacteria</taxon>
        <taxon>Bacillati</taxon>
        <taxon>Bacillota</taxon>
        <taxon>Clostridia</taxon>
        <taxon>Lachnospirales</taxon>
        <taxon>Lachnospiraceae</taxon>
        <taxon>Anaerocolumna</taxon>
    </lineage>
</organism>
<gene>
    <name evidence="3" type="ORF">SAMN02745217_01736</name>
</gene>
<feature type="coiled-coil region" evidence="1">
    <location>
        <begin position="40"/>
        <end position="67"/>
    </location>
</feature>
<keyword evidence="4" id="KW-1185">Reference proteome</keyword>
<dbReference type="Pfam" id="PF04977">
    <property type="entry name" value="DivIC"/>
    <property type="match status" value="1"/>
</dbReference>
<keyword evidence="2" id="KW-0812">Transmembrane</keyword>
<dbReference type="STRING" id="1121345.SAMN02745217_01736"/>
<dbReference type="EMBL" id="FRFD01000005">
    <property type="protein sequence ID" value="SHO48248.1"/>
    <property type="molecule type" value="Genomic_DNA"/>
</dbReference>
<reference evidence="3 4" key="1">
    <citation type="submission" date="2016-12" db="EMBL/GenBank/DDBJ databases">
        <authorList>
            <person name="Song W.-J."/>
            <person name="Kurnit D.M."/>
        </authorList>
    </citation>
    <scope>NUCLEOTIDE SEQUENCE [LARGE SCALE GENOMIC DNA]</scope>
    <source>
        <strain evidence="3 4">DSM 12503</strain>
    </source>
</reference>
<evidence type="ECO:0000256" key="1">
    <source>
        <dbReference type="SAM" id="Coils"/>
    </source>
</evidence>
<sequence length="99" mass="11716">MKGRNRRKQKRRTGLILTAFMVLSICGIVTYKQQELNLVEAKADQKIEQLNTQIEAEKKTEEDIEEKKAYVQTKKFIEEMAREKFGLVYKDEIIFKSEE</sequence>
<keyword evidence="2" id="KW-0472">Membrane</keyword>
<keyword evidence="2" id="KW-1133">Transmembrane helix</keyword>
<proteinExistence type="predicted"/>
<feature type="transmembrane region" description="Helical" evidence="2">
    <location>
        <begin position="12"/>
        <end position="31"/>
    </location>
</feature>
<dbReference type="Proteomes" id="UP000184612">
    <property type="component" value="Unassembled WGS sequence"/>
</dbReference>
<accession>A0A1M7Y6V2</accession>
<name>A0A1M7Y6V2_9FIRM</name>
<dbReference type="OrthoDB" id="1771181at2"/>
<evidence type="ECO:0000313" key="3">
    <source>
        <dbReference type="EMBL" id="SHO48248.1"/>
    </source>
</evidence>
<dbReference type="AlphaFoldDB" id="A0A1M7Y6V2"/>
<dbReference type="InterPro" id="IPR007060">
    <property type="entry name" value="FtsL/DivIC"/>
</dbReference>
<protein>
    <submittedName>
        <fullName evidence="3">Septum formation initiator</fullName>
    </submittedName>
</protein>
<dbReference type="RefSeq" id="WP_073588460.1">
    <property type="nucleotide sequence ID" value="NZ_FRFD01000005.1"/>
</dbReference>
<keyword evidence="1" id="KW-0175">Coiled coil</keyword>